<keyword evidence="10 11" id="KW-0998">Cell outer membrane</keyword>
<feature type="compositionally biased region" description="Polar residues" evidence="13">
    <location>
        <begin position="473"/>
        <end position="488"/>
    </location>
</feature>
<dbReference type="InterPro" id="IPR039426">
    <property type="entry name" value="TonB-dep_rcpt-like"/>
</dbReference>
<keyword evidence="18" id="KW-1185">Reference proteome</keyword>
<keyword evidence="7" id="KW-0406">Ion transport</keyword>
<keyword evidence="5 11" id="KW-0812">Transmembrane</keyword>
<evidence type="ECO:0000256" key="1">
    <source>
        <dbReference type="ARBA" id="ARBA00004571"/>
    </source>
</evidence>
<comment type="caution">
    <text evidence="17">The sequence shown here is derived from an EMBL/GenBank/DDBJ whole genome shotgun (WGS) entry which is preliminary data.</text>
</comment>
<keyword evidence="9 11" id="KW-0472">Membrane</keyword>
<dbReference type="GO" id="GO:0006826">
    <property type="term" value="P:iron ion transport"/>
    <property type="evidence" value="ECO:0007669"/>
    <property type="project" value="UniProtKB-KW"/>
</dbReference>
<feature type="signal peptide" evidence="14">
    <location>
        <begin position="1"/>
        <end position="27"/>
    </location>
</feature>
<dbReference type="Pfam" id="PF07715">
    <property type="entry name" value="Plug"/>
    <property type="match status" value="1"/>
</dbReference>
<comment type="similarity">
    <text evidence="11 12">Belongs to the TonB-dependent receptor family.</text>
</comment>
<dbReference type="OrthoDB" id="9790771at2"/>
<comment type="subcellular location">
    <subcellularLocation>
        <location evidence="1 11">Cell outer membrane</location>
        <topology evidence="1 11">Multi-pass membrane protein</topology>
    </subcellularLocation>
</comment>
<evidence type="ECO:0000313" key="17">
    <source>
        <dbReference type="EMBL" id="EKU83624.1"/>
    </source>
</evidence>
<evidence type="ECO:0000256" key="12">
    <source>
        <dbReference type="RuleBase" id="RU003357"/>
    </source>
</evidence>
<evidence type="ECO:0000259" key="16">
    <source>
        <dbReference type="Pfam" id="PF07715"/>
    </source>
</evidence>
<keyword evidence="3 11" id="KW-1134">Transmembrane beta strand</keyword>
<dbReference type="Gene3D" id="2.40.170.20">
    <property type="entry name" value="TonB-dependent receptor, beta-barrel domain"/>
    <property type="match status" value="1"/>
</dbReference>
<evidence type="ECO:0000256" key="13">
    <source>
        <dbReference type="SAM" id="MobiDB-lite"/>
    </source>
</evidence>
<feature type="chain" id="PRO_5003926283" description="TonB-dependent receptor" evidence="14">
    <location>
        <begin position="28"/>
        <end position="755"/>
    </location>
</feature>
<evidence type="ECO:0000256" key="8">
    <source>
        <dbReference type="ARBA" id="ARBA00023077"/>
    </source>
</evidence>
<evidence type="ECO:0000256" key="11">
    <source>
        <dbReference type="PROSITE-ProRule" id="PRU01360"/>
    </source>
</evidence>
<dbReference type="HOGENOM" id="CLU_008287_15_2_4"/>
<keyword evidence="2 11" id="KW-0813">Transport</keyword>
<dbReference type="EMBL" id="AGZI01000010">
    <property type="protein sequence ID" value="EKU83624.1"/>
    <property type="molecule type" value="Genomic_DNA"/>
</dbReference>
<protein>
    <recommendedName>
        <fullName evidence="19">TonB-dependent receptor</fullName>
    </recommendedName>
</protein>
<reference evidence="17 18" key="1">
    <citation type="submission" date="2012-09" db="EMBL/GenBank/DDBJ databases">
        <title>The Genome Sequence of Massilia timonae CCUG 45783.</title>
        <authorList>
            <consortium name="The Broad Institute Genome Sequencing Platform"/>
            <person name="Earl A."/>
            <person name="Ward D."/>
            <person name="Feldgarden M."/>
            <person name="Gevers D."/>
            <person name="Huys G."/>
            <person name="Walker B."/>
            <person name="Young S.K."/>
            <person name="Zeng Q."/>
            <person name="Gargeya S."/>
            <person name="Fitzgerald M."/>
            <person name="Haas B."/>
            <person name="Abouelleil A."/>
            <person name="Alvarado L."/>
            <person name="Arachchi H.M."/>
            <person name="Berlin A.M."/>
            <person name="Chapman S.B."/>
            <person name="Goldberg J."/>
            <person name="Griggs A."/>
            <person name="Gujja S."/>
            <person name="Hansen M."/>
            <person name="Howarth C."/>
            <person name="Imamovic A."/>
            <person name="Larimer J."/>
            <person name="McCowen C."/>
            <person name="Montmayeur A."/>
            <person name="Murphy C."/>
            <person name="Neiman D."/>
            <person name="Pearson M."/>
            <person name="Priest M."/>
            <person name="Roberts A."/>
            <person name="Saif S."/>
            <person name="Shea T."/>
            <person name="Sisk P."/>
            <person name="Sykes S."/>
            <person name="Wortman J."/>
            <person name="Nusbaum C."/>
            <person name="Birren B."/>
        </authorList>
    </citation>
    <scope>NUCLEOTIDE SEQUENCE [LARGE SCALE GENOMIC DNA]</scope>
    <source>
        <strain evidence="17 18">CCUG 45783</strain>
    </source>
</reference>
<proteinExistence type="inferred from homology"/>
<organism evidence="17 18">
    <name type="scientific">Massilia timonae CCUG 45783</name>
    <dbReference type="NCBI Taxonomy" id="883126"/>
    <lineage>
        <taxon>Bacteria</taxon>
        <taxon>Pseudomonadati</taxon>
        <taxon>Pseudomonadota</taxon>
        <taxon>Betaproteobacteria</taxon>
        <taxon>Burkholderiales</taxon>
        <taxon>Oxalobacteraceae</taxon>
        <taxon>Telluria group</taxon>
        <taxon>Massilia</taxon>
    </lineage>
</organism>
<evidence type="ECO:0000256" key="2">
    <source>
        <dbReference type="ARBA" id="ARBA00022448"/>
    </source>
</evidence>
<keyword evidence="8 12" id="KW-0798">TonB box</keyword>
<dbReference type="Proteomes" id="UP000009874">
    <property type="component" value="Unassembled WGS sequence"/>
</dbReference>
<evidence type="ECO:0008006" key="19">
    <source>
        <dbReference type="Google" id="ProtNLM"/>
    </source>
</evidence>
<evidence type="ECO:0000259" key="15">
    <source>
        <dbReference type="Pfam" id="PF00593"/>
    </source>
</evidence>
<sequence>MSTRGFRFNRTAIASAVVALLPCQAHAEQVTSDGQSATTESTVQRVVIQARGRSETEQSVPMSVKTFTARALEDANIKGIGDFVALTPNVSIVQSESAGSSFMTVRGLTQVRNSEAPIAMVIDGVALFNSKQFTQDLFDIQSVEVLRGPQGALYGRNASGGAVVITTKQPTNVFKAFVQPSFASGNEKAVQGAISGPLVKDKLLFRVAGSFKDRDGVFENTYLHSKVDFSKDSSVRGLLKWIASDDLTVELRTNYVHTTGGAVNFQYQPVLFDPANPCFVDPNNPFGGPAPDPNRVVRTFCANNRGENLRDLGEVTAKFDYTLPFATLTGVFSHNRVKEYIVGDQFPYTASRNVFGSLDSTQTQFNDVTGDSAEIRLTSPTSQSVRWMGGVYYLKTKRFVSTATGTDNATGIARLERDPKFNDPNNPTTSWIADDNHNRAWAVFGNVDYDLSKQTELSVAMRYDSDRRKQQVDPRQTSSTPPGCTASDTARCEKNASYSAMQPKVSLRYKSDDQSLAYVSAGRGFRSGQFNQSGVANAAVMAGVNGVSDQIDREITDSFEVGYKTAFLNGKVQMNAALFNSTVKNSPYFVFIGSIGAQVLVPIDKVHLVGGELEATSNLAPGLDVYAGVGVTKSTIKDYAINPALVGNRAPYVPQLSWNTGIQQRTPIGHGLRLVMRADVISKGKQYWDPENSAPRDTVTLLNLRAGIEDSKAKWSLMASVTNALDHAYNAEFVTGGYAQPALPRAYRLDLRYNF</sequence>
<evidence type="ECO:0000256" key="10">
    <source>
        <dbReference type="ARBA" id="ARBA00023237"/>
    </source>
</evidence>
<dbReference type="InterPro" id="IPR012910">
    <property type="entry name" value="Plug_dom"/>
</dbReference>
<keyword evidence="6" id="KW-0408">Iron</keyword>
<dbReference type="eggNOG" id="COG4774">
    <property type="taxonomic scope" value="Bacteria"/>
</dbReference>
<keyword evidence="14" id="KW-0732">Signal</keyword>
<feature type="domain" description="TonB-dependent receptor plug" evidence="16">
    <location>
        <begin position="57"/>
        <end position="162"/>
    </location>
</feature>
<feature type="domain" description="TonB-dependent receptor-like beta-barrel" evidence="15">
    <location>
        <begin position="259"/>
        <end position="723"/>
    </location>
</feature>
<dbReference type="InterPro" id="IPR000531">
    <property type="entry name" value="Beta-barrel_TonB"/>
</dbReference>
<evidence type="ECO:0000256" key="9">
    <source>
        <dbReference type="ARBA" id="ARBA00023136"/>
    </source>
</evidence>
<feature type="region of interest" description="Disordered" evidence="13">
    <location>
        <begin position="463"/>
        <end position="489"/>
    </location>
</feature>
<evidence type="ECO:0000256" key="14">
    <source>
        <dbReference type="SAM" id="SignalP"/>
    </source>
</evidence>
<evidence type="ECO:0000256" key="6">
    <source>
        <dbReference type="ARBA" id="ARBA00023004"/>
    </source>
</evidence>
<evidence type="ECO:0000256" key="4">
    <source>
        <dbReference type="ARBA" id="ARBA00022496"/>
    </source>
</evidence>
<dbReference type="GO" id="GO:0009279">
    <property type="term" value="C:cell outer membrane"/>
    <property type="evidence" value="ECO:0007669"/>
    <property type="project" value="UniProtKB-SubCell"/>
</dbReference>
<dbReference type="PANTHER" id="PTHR32552">
    <property type="entry name" value="FERRICHROME IRON RECEPTOR-RELATED"/>
    <property type="match status" value="1"/>
</dbReference>
<gene>
    <name evidence="17" type="ORF">HMPREF9710_01109</name>
</gene>
<evidence type="ECO:0000256" key="7">
    <source>
        <dbReference type="ARBA" id="ARBA00023065"/>
    </source>
</evidence>
<dbReference type="PATRIC" id="fig|883126.3.peg.1120"/>
<dbReference type="AlphaFoldDB" id="K9DFX3"/>
<dbReference type="PANTHER" id="PTHR32552:SF81">
    <property type="entry name" value="TONB-DEPENDENT OUTER MEMBRANE RECEPTOR"/>
    <property type="match status" value="1"/>
</dbReference>
<dbReference type="InterPro" id="IPR036942">
    <property type="entry name" value="Beta-barrel_TonB_sf"/>
</dbReference>
<feature type="compositionally biased region" description="Basic and acidic residues" evidence="13">
    <location>
        <begin position="463"/>
        <end position="472"/>
    </location>
</feature>
<evidence type="ECO:0000313" key="18">
    <source>
        <dbReference type="Proteomes" id="UP000009874"/>
    </source>
</evidence>
<name>K9DFX3_9BURK</name>
<evidence type="ECO:0000256" key="5">
    <source>
        <dbReference type="ARBA" id="ARBA00022692"/>
    </source>
</evidence>
<dbReference type="PROSITE" id="PS52016">
    <property type="entry name" value="TONB_DEPENDENT_REC_3"/>
    <property type="match status" value="1"/>
</dbReference>
<evidence type="ECO:0000256" key="3">
    <source>
        <dbReference type="ARBA" id="ARBA00022452"/>
    </source>
</evidence>
<accession>K9DFX3</accession>
<dbReference type="SUPFAM" id="SSF56935">
    <property type="entry name" value="Porins"/>
    <property type="match status" value="1"/>
</dbReference>
<keyword evidence="4" id="KW-0410">Iron transport</keyword>
<dbReference type="Pfam" id="PF00593">
    <property type="entry name" value="TonB_dep_Rec_b-barrel"/>
    <property type="match status" value="1"/>
</dbReference>